<feature type="transmembrane region" description="Helical" evidence="1">
    <location>
        <begin position="93"/>
        <end position="111"/>
    </location>
</feature>
<keyword evidence="1" id="KW-0812">Transmembrane</keyword>
<accession>A0A4Y5YB52</accession>
<feature type="transmembrane region" description="Helical" evidence="1">
    <location>
        <begin position="40"/>
        <end position="58"/>
    </location>
</feature>
<feature type="transmembrane region" description="Helical" evidence="1">
    <location>
        <begin position="70"/>
        <end position="87"/>
    </location>
</feature>
<dbReference type="RefSeq" id="WP_140233117.1">
    <property type="nucleotide sequence ID" value="NZ_CP041036.1"/>
</dbReference>
<feature type="transmembrane region" description="Helical" evidence="1">
    <location>
        <begin position="262"/>
        <end position="289"/>
    </location>
</feature>
<sequence>MSLKAVLCREGRDTGLRLMAILLAAFLLLTVTAIVFSASVINWIVMLAVMPIVGLSAIRRLNDANKPIKLAMICVVPVLIFGILIYFMMPVGILAGVFLFGLACGGYFAFLPAKNSIRYVQGYNGPSIVQSSIFGSVHQRQEPVMKGQIPPVNSESEHSFTSPVLSDNEAVLTDSAVPHSAEVDKHQFKDDLQQLTIIDQDDVHIAHSADSAVESDQSASFTTSSSRSHQPLYVDQNALQSGSITELTKTWLNMAKLHRLKLILIGKIAVAILAVCLVVYLVFALVSAFSDNEAKQSQPTEDTINEQQTSLRQTIKLPDGFWLALDNNILIVRWLGDSGDEHKLWDLATAKGDKTCSHLEFNDGSSYRPITVDLLQDSATEARFTPLDKNAIVNNVALRGSFKLCGYEFSLKGSQATLMQNPQFEMILSQ</sequence>
<proteinExistence type="predicted"/>
<evidence type="ECO:0000256" key="1">
    <source>
        <dbReference type="SAM" id="Phobius"/>
    </source>
</evidence>
<keyword evidence="1" id="KW-1133">Transmembrane helix</keyword>
<feature type="transmembrane region" description="Helical" evidence="1">
    <location>
        <begin position="16"/>
        <end position="34"/>
    </location>
</feature>
<evidence type="ECO:0000313" key="3">
    <source>
        <dbReference type="Proteomes" id="UP000319809"/>
    </source>
</evidence>
<dbReference type="EMBL" id="CP041036">
    <property type="protein sequence ID" value="QDE29788.1"/>
    <property type="molecule type" value="Genomic_DNA"/>
</dbReference>
<dbReference type="AlphaFoldDB" id="A0A4Y5YB52"/>
<keyword evidence="3" id="KW-1185">Reference proteome</keyword>
<dbReference type="KEGG" id="spol:FH971_01660"/>
<gene>
    <name evidence="2" type="ORF">FH971_01660</name>
</gene>
<evidence type="ECO:0000313" key="2">
    <source>
        <dbReference type="EMBL" id="QDE29788.1"/>
    </source>
</evidence>
<reference evidence="2 3" key="1">
    <citation type="submission" date="2019-06" db="EMBL/GenBank/DDBJ databases">
        <title>The genome of Shewanella sp. SM1901.</title>
        <authorList>
            <person name="Cha Q."/>
        </authorList>
    </citation>
    <scope>NUCLEOTIDE SEQUENCE [LARGE SCALE GENOMIC DNA]</scope>
    <source>
        <strain evidence="2 3">SM1901</strain>
    </source>
</reference>
<protein>
    <submittedName>
        <fullName evidence="2">DUF805 domain-containing protein</fullName>
    </submittedName>
</protein>
<keyword evidence="1" id="KW-0472">Membrane</keyword>
<organism evidence="2 3">
    <name type="scientific">Shewanella polaris</name>
    <dbReference type="NCBI Taxonomy" id="2588449"/>
    <lineage>
        <taxon>Bacteria</taxon>
        <taxon>Pseudomonadati</taxon>
        <taxon>Pseudomonadota</taxon>
        <taxon>Gammaproteobacteria</taxon>
        <taxon>Alteromonadales</taxon>
        <taxon>Shewanellaceae</taxon>
        <taxon>Shewanella</taxon>
    </lineage>
</organism>
<name>A0A4Y5YB52_9GAMM</name>
<dbReference type="Proteomes" id="UP000319809">
    <property type="component" value="Chromosome"/>
</dbReference>